<evidence type="ECO:0000313" key="4">
    <source>
        <dbReference type="Proteomes" id="UP000194219"/>
    </source>
</evidence>
<dbReference type="RefSeq" id="WP_263851460.1">
    <property type="nucleotide sequence ID" value="NZ_MIMF01000222.1"/>
</dbReference>
<proteinExistence type="predicted"/>
<feature type="domain" description="DUF1542" evidence="2">
    <location>
        <begin position="69"/>
        <end position="118"/>
    </location>
</feature>
<feature type="region of interest" description="Disordered" evidence="1">
    <location>
        <begin position="1"/>
        <end position="23"/>
    </location>
</feature>
<dbReference type="AlphaFoldDB" id="A0AAE5J6T2"/>
<comment type="caution">
    <text evidence="3">The sequence shown here is derived from an EMBL/GenBank/DDBJ whole genome shotgun (WGS) entry which is preliminary data.</text>
</comment>
<organism evidence="3 4">
    <name type="scientific">Limosilactobacillus reuteri</name>
    <name type="common">Lactobacillus reuteri</name>
    <dbReference type="NCBI Taxonomy" id="1598"/>
    <lineage>
        <taxon>Bacteria</taxon>
        <taxon>Bacillati</taxon>
        <taxon>Bacillota</taxon>
        <taxon>Bacilli</taxon>
        <taxon>Lactobacillales</taxon>
        <taxon>Lactobacillaceae</taxon>
        <taxon>Limosilactobacillus</taxon>
    </lineage>
</organism>
<dbReference type="Proteomes" id="UP000194219">
    <property type="component" value="Unassembled WGS sequence"/>
</dbReference>
<reference evidence="3 4" key="1">
    <citation type="submission" date="2016-09" db="EMBL/GenBank/DDBJ databases">
        <title>Lactobacillus reuteri KLR3006, genome sequencing and assembly.</title>
        <authorList>
            <person name="Lee J.-Y."/>
            <person name="Kim E.B."/>
            <person name="Choi Y.-J."/>
        </authorList>
    </citation>
    <scope>NUCLEOTIDE SEQUENCE [LARGE SCALE GENOMIC DNA]</scope>
    <source>
        <strain evidence="3 4">KLR3006</strain>
    </source>
</reference>
<feature type="domain" description="DUF1542" evidence="2">
    <location>
        <begin position="3"/>
        <end position="64"/>
    </location>
</feature>
<protein>
    <recommendedName>
        <fullName evidence="2">DUF1542 domain-containing protein</fullName>
    </recommendedName>
</protein>
<evidence type="ECO:0000256" key="1">
    <source>
        <dbReference type="SAM" id="MobiDB-lite"/>
    </source>
</evidence>
<dbReference type="Pfam" id="PF07564">
    <property type="entry name" value="DUF1542"/>
    <property type="match status" value="2"/>
</dbReference>
<sequence>MREAKKEEINNANNLSQDEKDELTKQVDQIADNAINAINGAKDDQTAKDAENKGIQDILDVKVPSLDDVKTNAKQAVADALESKTNEINAASNLDSATKQDLINRANVEADTAIEKIDLPAMIKH</sequence>
<evidence type="ECO:0000313" key="3">
    <source>
        <dbReference type="EMBL" id="OTA82703.1"/>
    </source>
</evidence>
<accession>A0AAE5J6T2</accession>
<gene>
    <name evidence="3" type="ORF">BHL83_01725</name>
</gene>
<dbReference type="EMBL" id="MIMV01000224">
    <property type="protein sequence ID" value="OTA82703.1"/>
    <property type="molecule type" value="Genomic_DNA"/>
</dbReference>
<name>A0AAE5J6T2_LIMRT</name>
<evidence type="ECO:0000259" key="2">
    <source>
        <dbReference type="Pfam" id="PF07564"/>
    </source>
</evidence>
<dbReference type="InterPro" id="IPR011439">
    <property type="entry name" value="DUF1542"/>
</dbReference>